<sequence length="277" mass="30519">MILIADSGSTKTDWRLLLPDGEIAQATTVGFNPNYQSAENIRTELQESLLPQLGNNQPTQIYFYGAGCSTEAKCSLVADAILNVFPGSHVQVMSDVVAAARGTCGHQAGIACILGTGSNSCLYNGEIITAQMPCLGFTLGNEGSGSYLGKKLLHLYLNHELPADLQEAFGKQYPATQAEILHRIYNEPFPNRYVASFALFLQGRQRHPFVAELLHQNFLDFFRLTVCKYPDYQMLPTHFVGSIAFYFADILRKTAKSQHIQVGRILQSPIAGLALYH</sequence>
<name>A0A512ATE2_9BACT</name>
<dbReference type="Gene3D" id="3.30.420.40">
    <property type="match status" value="2"/>
</dbReference>
<dbReference type="PANTHER" id="PTHR43190:SF3">
    <property type="entry name" value="N-ACETYL-D-GLUCOSAMINE KINASE"/>
    <property type="match status" value="1"/>
</dbReference>
<organism evidence="1 2">
    <name type="scientific">Adhaeribacter aerolatus</name>
    <dbReference type="NCBI Taxonomy" id="670289"/>
    <lineage>
        <taxon>Bacteria</taxon>
        <taxon>Pseudomonadati</taxon>
        <taxon>Bacteroidota</taxon>
        <taxon>Cytophagia</taxon>
        <taxon>Cytophagales</taxon>
        <taxon>Hymenobacteraceae</taxon>
        <taxon>Adhaeribacter</taxon>
    </lineage>
</organism>
<comment type="caution">
    <text evidence="1">The sequence shown here is derived from an EMBL/GenBank/DDBJ whole genome shotgun (WGS) entry which is preliminary data.</text>
</comment>
<evidence type="ECO:0000313" key="2">
    <source>
        <dbReference type="Proteomes" id="UP000321532"/>
    </source>
</evidence>
<dbReference type="PANTHER" id="PTHR43190">
    <property type="entry name" value="N-ACETYL-D-GLUCOSAMINE KINASE"/>
    <property type="match status" value="1"/>
</dbReference>
<evidence type="ECO:0000313" key="1">
    <source>
        <dbReference type="EMBL" id="GEO02985.1"/>
    </source>
</evidence>
<dbReference type="OrthoDB" id="871343at2"/>
<dbReference type="InterPro" id="IPR043129">
    <property type="entry name" value="ATPase_NBD"/>
</dbReference>
<reference evidence="1 2" key="1">
    <citation type="submission" date="2019-07" db="EMBL/GenBank/DDBJ databases">
        <title>Whole genome shotgun sequence of Adhaeribacter aerolatus NBRC 106133.</title>
        <authorList>
            <person name="Hosoyama A."/>
            <person name="Uohara A."/>
            <person name="Ohji S."/>
            <person name="Ichikawa N."/>
        </authorList>
    </citation>
    <scope>NUCLEOTIDE SEQUENCE [LARGE SCALE GENOMIC DNA]</scope>
    <source>
        <strain evidence="1 2">NBRC 106133</strain>
    </source>
</reference>
<dbReference type="CDD" id="cd24079">
    <property type="entry name" value="ASKHA_NBD_PG1100-like"/>
    <property type="match status" value="1"/>
</dbReference>
<proteinExistence type="predicted"/>
<dbReference type="SUPFAM" id="SSF53067">
    <property type="entry name" value="Actin-like ATPase domain"/>
    <property type="match status" value="2"/>
</dbReference>
<accession>A0A512ATE2</accession>
<dbReference type="EMBL" id="BJYS01000003">
    <property type="protein sequence ID" value="GEO02985.1"/>
    <property type="molecule type" value="Genomic_DNA"/>
</dbReference>
<dbReference type="Gene3D" id="1.10.720.160">
    <property type="match status" value="1"/>
</dbReference>
<gene>
    <name evidence="1" type="ORF">AAE02nite_06490</name>
</gene>
<protein>
    <submittedName>
        <fullName evidence="1">ATPase</fullName>
    </submittedName>
</protein>
<dbReference type="InterPro" id="IPR052519">
    <property type="entry name" value="Euk-type_GlcNAc_Kinase"/>
</dbReference>
<dbReference type="Proteomes" id="UP000321532">
    <property type="component" value="Unassembled WGS sequence"/>
</dbReference>
<dbReference type="AlphaFoldDB" id="A0A512ATE2"/>
<dbReference type="RefSeq" id="WP_146895023.1">
    <property type="nucleotide sequence ID" value="NZ_BJYS01000003.1"/>
</dbReference>
<keyword evidence="2" id="KW-1185">Reference proteome</keyword>